<protein>
    <submittedName>
        <fullName evidence="1">3165_t:CDS:1</fullName>
    </submittedName>
</protein>
<gene>
    <name evidence="1" type="ORF">SCALOS_LOCUS7070</name>
</gene>
<feature type="non-terminal residue" evidence="1">
    <location>
        <position position="136"/>
    </location>
</feature>
<keyword evidence="2" id="KW-1185">Reference proteome</keyword>
<proteinExistence type="predicted"/>
<sequence length="136" mass="15843">DIKTDFNALDEKVSSKSKLTEQAQNHSNNSCELTGECTCKLVGECEPCNEIESKAESYCKPYGKKEEIKCEWNSTSKPDNLPKYRSCRRVKRLERVKYFEFQFVNVFIACMSCAILFYRRQKLTADGYRRLARRIG</sequence>
<comment type="caution">
    <text evidence="1">The sequence shown here is derived from an EMBL/GenBank/DDBJ whole genome shotgun (WGS) entry which is preliminary data.</text>
</comment>
<dbReference type="EMBL" id="CAJVPM010015050">
    <property type="protein sequence ID" value="CAG8605160.1"/>
    <property type="molecule type" value="Genomic_DNA"/>
</dbReference>
<evidence type="ECO:0000313" key="1">
    <source>
        <dbReference type="EMBL" id="CAG8605160.1"/>
    </source>
</evidence>
<evidence type="ECO:0000313" key="2">
    <source>
        <dbReference type="Proteomes" id="UP000789860"/>
    </source>
</evidence>
<name>A0ACA9MP63_9GLOM</name>
<organism evidence="1 2">
    <name type="scientific">Scutellospora calospora</name>
    <dbReference type="NCBI Taxonomy" id="85575"/>
    <lineage>
        <taxon>Eukaryota</taxon>
        <taxon>Fungi</taxon>
        <taxon>Fungi incertae sedis</taxon>
        <taxon>Mucoromycota</taxon>
        <taxon>Glomeromycotina</taxon>
        <taxon>Glomeromycetes</taxon>
        <taxon>Diversisporales</taxon>
        <taxon>Gigasporaceae</taxon>
        <taxon>Scutellospora</taxon>
    </lineage>
</organism>
<reference evidence="1" key="1">
    <citation type="submission" date="2021-06" db="EMBL/GenBank/DDBJ databases">
        <authorList>
            <person name="Kallberg Y."/>
            <person name="Tangrot J."/>
            <person name="Rosling A."/>
        </authorList>
    </citation>
    <scope>NUCLEOTIDE SEQUENCE</scope>
    <source>
        <strain evidence="1">AU212A</strain>
    </source>
</reference>
<dbReference type="Proteomes" id="UP000789860">
    <property type="component" value="Unassembled WGS sequence"/>
</dbReference>
<accession>A0ACA9MP63</accession>
<feature type="non-terminal residue" evidence="1">
    <location>
        <position position="1"/>
    </location>
</feature>